<keyword evidence="1" id="KW-0812">Transmembrane</keyword>
<protein>
    <submittedName>
        <fullName evidence="2">Uncharacterized protein</fullName>
    </submittedName>
</protein>
<feature type="transmembrane region" description="Helical" evidence="1">
    <location>
        <begin position="6"/>
        <end position="26"/>
    </location>
</feature>
<dbReference type="EMBL" id="QWEI01000003">
    <property type="protein sequence ID" value="RHW37492.1"/>
    <property type="molecule type" value="Genomic_DNA"/>
</dbReference>
<evidence type="ECO:0000313" key="3">
    <source>
        <dbReference type="Proteomes" id="UP000265692"/>
    </source>
</evidence>
<keyword evidence="1" id="KW-1133">Transmembrane helix</keyword>
<name>A0A396S8S6_9BACL</name>
<dbReference type="RefSeq" id="WP_118875880.1">
    <property type="nucleotide sequence ID" value="NZ_QWEI01000003.1"/>
</dbReference>
<evidence type="ECO:0000313" key="2">
    <source>
        <dbReference type="EMBL" id="RHW37492.1"/>
    </source>
</evidence>
<keyword evidence="1" id="KW-0472">Membrane</keyword>
<dbReference type="AlphaFoldDB" id="A0A396S8S6"/>
<feature type="transmembrane region" description="Helical" evidence="1">
    <location>
        <begin position="47"/>
        <end position="67"/>
    </location>
</feature>
<evidence type="ECO:0000256" key="1">
    <source>
        <dbReference type="SAM" id="Phobius"/>
    </source>
</evidence>
<reference evidence="2 3" key="1">
    <citation type="submission" date="2018-08" db="EMBL/GenBank/DDBJ databases">
        <title>Lysinibacillus sp. YLB-03 draft genome sequence.</title>
        <authorList>
            <person name="Yu L."/>
        </authorList>
    </citation>
    <scope>NUCLEOTIDE SEQUENCE [LARGE SCALE GENOMIC DNA]</scope>
    <source>
        <strain evidence="2 3">YLB-03</strain>
    </source>
</reference>
<keyword evidence="3" id="KW-1185">Reference proteome</keyword>
<sequence length="68" mass="7556">MFEFFLGVGAISIVISGIYIGAWIDGQQQRANFYSETEEQRNFRTKIGLISGLIGLTSFGLAGLIYYL</sequence>
<proteinExistence type="predicted"/>
<dbReference type="Pfam" id="PF17247">
    <property type="entry name" value="DUF5316"/>
    <property type="match status" value="1"/>
</dbReference>
<accession>A0A396S8S6</accession>
<dbReference type="OrthoDB" id="2940255at2"/>
<organism evidence="2 3">
    <name type="scientific">Ureibacillus yapensis</name>
    <dbReference type="NCBI Taxonomy" id="2304605"/>
    <lineage>
        <taxon>Bacteria</taxon>
        <taxon>Bacillati</taxon>
        <taxon>Bacillota</taxon>
        <taxon>Bacilli</taxon>
        <taxon>Bacillales</taxon>
        <taxon>Caryophanaceae</taxon>
        <taxon>Ureibacillus</taxon>
    </lineage>
</organism>
<dbReference type="Proteomes" id="UP000265692">
    <property type="component" value="Unassembled WGS sequence"/>
</dbReference>
<dbReference type="InterPro" id="IPR035167">
    <property type="entry name" value="DUF5316"/>
</dbReference>
<gene>
    <name evidence="2" type="ORF">D1B33_08105</name>
</gene>
<comment type="caution">
    <text evidence="2">The sequence shown here is derived from an EMBL/GenBank/DDBJ whole genome shotgun (WGS) entry which is preliminary data.</text>
</comment>